<dbReference type="InterPro" id="IPR000048">
    <property type="entry name" value="IQ_motif_EF-hand-BS"/>
</dbReference>
<proteinExistence type="inferred from homology"/>
<feature type="compositionally biased region" description="Polar residues" evidence="3">
    <location>
        <begin position="144"/>
        <end position="155"/>
    </location>
</feature>
<dbReference type="GO" id="GO:0005516">
    <property type="term" value="F:calmodulin binding"/>
    <property type="evidence" value="ECO:0007669"/>
    <property type="project" value="UniProtKB-KW"/>
</dbReference>
<protein>
    <recommendedName>
        <fullName evidence="6">Protein IQ-DOMAIN 1</fullName>
    </recommendedName>
</protein>
<evidence type="ECO:0000313" key="4">
    <source>
        <dbReference type="EMBL" id="KAG9445326.1"/>
    </source>
</evidence>
<evidence type="ECO:0000256" key="3">
    <source>
        <dbReference type="SAM" id="MobiDB-lite"/>
    </source>
</evidence>
<dbReference type="CDD" id="cd23767">
    <property type="entry name" value="IQCD"/>
    <property type="match status" value="1"/>
</dbReference>
<dbReference type="PANTHER" id="PTHR32295:SF15">
    <property type="entry name" value="PROTEIN IQ-DOMAIN 33"/>
    <property type="match status" value="1"/>
</dbReference>
<comment type="caution">
    <text evidence="4">The sequence shown here is derived from an EMBL/GenBank/DDBJ whole genome shotgun (WGS) entry which is preliminary data.</text>
</comment>
<comment type="similarity">
    <text evidence="2">Belongs to the IQD family.</text>
</comment>
<keyword evidence="1" id="KW-0112">Calmodulin-binding</keyword>
<feature type="region of interest" description="Disordered" evidence="3">
    <location>
        <begin position="170"/>
        <end position="190"/>
    </location>
</feature>
<evidence type="ECO:0000313" key="5">
    <source>
        <dbReference type="Proteomes" id="UP000825729"/>
    </source>
</evidence>
<name>A0AAV7EA79_ARIFI</name>
<keyword evidence="5" id="KW-1185">Reference proteome</keyword>
<dbReference type="EMBL" id="JAINDJ010000006">
    <property type="protein sequence ID" value="KAG9445326.1"/>
    <property type="molecule type" value="Genomic_DNA"/>
</dbReference>
<organism evidence="4 5">
    <name type="scientific">Aristolochia fimbriata</name>
    <name type="common">White veined hardy Dutchman's pipe vine</name>
    <dbReference type="NCBI Taxonomy" id="158543"/>
    <lineage>
        <taxon>Eukaryota</taxon>
        <taxon>Viridiplantae</taxon>
        <taxon>Streptophyta</taxon>
        <taxon>Embryophyta</taxon>
        <taxon>Tracheophyta</taxon>
        <taxon>Spermatophyta</taxon>
        <taxon>Magnoliopsida</taxon>
        <taxon>Magnoliidae</taxon>
        <taxon>Piperales</taxon>
        <taxon>Aristolochiaceae</taxon>
        <taxon>Aristolochia</taxon>
    </lineage>
</organism>
<evidence type="ECO:0000256" key="1">
    <source>
        <dbReference type="ARBA" id="ARBA00022860"/>
    </source>
</evidence>
<sequence length="395" mass="43869">MGRTGELVKSVFSKSRSVRAHDGNIKNPGMDKKRWNVVISYFCAEEVNSVLAEEDSASVRSSEATVTQPIKDEQIHQEIESKTYEEQSTEGDDVCQARCSQKDDAATVIQSAFRGFLARRQFQETKTLPERESSEESKPSVESGGTSVEVQTGASTGKCCVQDETTTPFHSRVNQKSKSQISKQKEEWDDSTVSSNIAKLRIQHRLEATTRRERALAYAFSQQLRTCTSKKKQANSDIRQPNLGWSWLERWMATRQPKSSGEDLASESLNANCSHQAVISPKKKVDVGGEEKESCGSNEISVGLDGIIANRETANEGQKPGRNRLKAAKTVSRRKTVPSCQYLTVSTKLSKKDMQRLAGKEKKMNQRSLGDMNCKDIPRQISSAHSEGRGSLVLV</sequence>
<accession>A0AAV7EA79</accession>
<evidence type="ECO:0008006" key="6">
    <source>
        <dbReference type="Google" id="ProtNLM"/>
    </source>
</evidence>
<evidence type="ECO:0000256" key="2">
    <source>
        <dbReference type="ARBA" id="ARBA00024341"/>
    </source>
</evidence>
<feature type="compositionally biased region" description="Basic and acidic residues" evidence="3">
    <location>
        <begin position="124"/>
        <end position="139"/>
    </location>
</feature>
<dbReference type="SMART" id="SM00015">
    <property type="entry name" value="IQ"/>
    <property type="match status" value="1"/>
</dbReference>
<dbReference type="AlphaFoldDB" id="A0AAV7EA79"/>
<dbReference type="PROSITE" id="PS50096">
    <property type="entry name" value="IQ"/>
    <property type="match status" value="1"/>
</dbReference>
<dbReference type="Gene3D" id="1.20.5.190">
    <property type="match status" value="1"/>
</dbReference>
<reference evidence="4 5" key="1">
    <citation type="submission" date="2021-07" db="EMBL/GenBank/DDBJ databases">
        <title>The Aristolochia fimbriata genome: insights into angiosperm evolution, floral development and chemical biosynthesis.</title>
        <authorList>
            <person name="Jiao Y."/>
        </authorList>
    </citation>
    <scope>NUCLEOTIDE SEQUENCE [LARGE SCALE GENOMIC DNA]</scope>
    <source>
        <strain evidence="4">IBCAS-2021</strain>
        <tissue evidence="4">Leaf</tissue>
    </source>
</reference>
<dbReference type="PANTHER" id="PTHR32295">
    <property type="entry name" value="IQ-DOMAIN 5-RELATED"/>
    <property type="match status" value="1"/>
</dbReference>
<feature type="region of interest" description="Disordered" evidence="3">
    <location>
        <begin position="124"/>
        <end position="155"/>
    </location>
</feature>
<dbReference type="Proteomes" id="UP000825729">
    <property type="component" value="Unassembled WGS sequence"/>
</dbReference>
<gene>
    <name evidence="4" type="ORF">H6P81_016666</name>
</gene>
<dbReference type="Pfam" id="PF00612">
    <property type="entry name" value="IQ"/>
    <property type="match status" value="1"/>
</dbReference>